<evidence type="ECO:0000313" key="2">
    <source>
        <dbReference type="EMBL" id="CAB4547540.1"/>
    </source>
</evidence>
<dbReference type="EMBL" id="CAEZSY010000004">
    <property type="protein sequence ID" value="CAB4547540.1"/>
    <property type="molecule type" value="Genomic_DNA"/>
</dbReference>
<evidence type="ECO:0000313" key="3">
    <source>
        <dbReference type="EMBL" id="CAB4690651.1"/>
    </source>
</evidence>
<organism evidence="2">
    <name type="scientific">freshwater metagenome</name>
    <dbReference type="NCBI Taxonomy" id="449393"/>
    <lineage>
        <taxon>unclassified sequences</taxon>
        <taxon>metagenomes</taxon>
        <taxon>ecological metagenomes</taxon>
    </lineage>
</organism>
<protein>
    <submittedName>
        <fullName evidence="2">Unannotated protein</fullName>
    </submittedName>
</protein>
<dbReference type="EMBL" id="CAESAM010000003">
    <property type="protein sequence ID" value="CAB4332022.1"/>
    <property type="molecule type" value="Genomic_DNA"/>
</dbReference>
<dbReference type="EMBL" id="CAEZXU010000005">
    <property type="protein sequence ID" value="CAB4690651.1"/>
    <property type="molecule type" value="Genomic_DNA"/>
</dbReference>
<accession>A0A6J6C848</accession>
<evidence type="ECO:0000313" key="1">
    <source>
        <dbReference type="EMBL" id="CAB4332022.1"/>
    </source>
</evidence>
<gene>
    <name evidence="2" type="ORF">UFOPK1509_00078</name>
    <name evidence="3" type="ORF">UFOPK2592_00174</name>
    <name evidence="1" type="ORF">UFOPK4171_00063</name>
</gene>
<name>A0A6J6C848_9ZZZZ</name>
<sequence>MPNIELDEIVVTGRLVDASNATLFGNLITDEEFKVIYKPIAGERPLWDFPDKSLASRELATYKLSEFLSLNLVPLTVLRDGPYGFGMVQKWMTDAQPKELISVGQGDHPDLRKMVFFDYLINNADRKFGHILMATGGNLLGCDHGVTFHVENKLRTVLWQFAGMSITKDEESMLKMLLEGNLLDLFAGLLSEDEIAALSNRAQELLEIRKLPNPPTDRPAIPWPPV</sequence>
<proteinExistence type="predicted"/>
<reference evidence="2" key="1">
    <citation type="submission" date="2020-05" db="EMBL/GenBank/DDBJ databases">
        <authorList>
            <person name="Chiriac C."/>
            <person name="Salcher M."/>
            <person name="Ghai R."/>
            <person name="Kavagutti S V."/>
        </authorList>
    </citation>
    <scope>NUCLEOTIDE SEQUENCE</scope>
</reference>
<dbReference type="AlphaFoldDB" id="A0A6J6C848"/>